<accession>C6XQJ6</accession>
<keyword evidence="1" id="KW-0732">Signal</keyword>
<feature type="signal peptide" evidence="1">
    <location>
        <begin position="1"/>
        <end position="30"/>
    </location>
</feature>
<protein>
    <recommendedName>
        <fullName evidence="4">UrcA family protein</fullName>
    </recommendedName>
</protein>
<dbReference type="OrthoDB" id="7474986at2"/>
<evidence type="ECO:0000313" key="2">
    <source>
        <dbReference type="EMBL" id="ACT58602.1"/>
    </source>
</evidence>
<gene>
    <name evidence="2" type="ordered locus">Hbal_0908</name>
</gene>
<sequence length="112" mass="11994">MKNLESNLSIAVLAIAALSIGGIVAPAASAQEPVQFEFSYSAEELQTEAGKHNVMERIEAGAKRACSMSSQRLTLLNQRLQNECVTIAMDDAVKSIQASQQLAQRQAIKSSS</sequence>
<dbReference type="KEGG" id="hba:Hbal_0908"/>
<organism evidence="2 3">
    <name type="scientific">Hirschia baltica (strain ATCC 49814 / DSM 5838 / IFAM 1418)</name>
    <dbReference type="NCBI Taxonomy" id="582402"/>
    <lineage>
        <taxon>Bacteria</taxon>
        <taxon>Pseudomonadati</taxon>
        <taxon>Pseudomonadota</taxon>
        <taxon>Alphaproteobacteria</taxon>
        <taxon>Hyphomonadales</taxon>
        <taxon>Hyphomonadaceae</taxon>
        <taxon>Hirschia</taxon>
    </lineage>
</organism>
<dbReference type="EMBL" id="CP001678">
    <property type="protein sequence ID" value="ACT58602.1"/>
    <property type="molecule type" value="Genomic_DNA"/>
</dbReference>
<evidence type="ECO:0000313" key="3">
    <source>
        <dbReference type="Proteomes" id="UP000002745"/>
    </source>
</evidence>
<dbReference type="HOGENOM" id="CLU_2142449_0_0_5"/>
<reference evidence="3" key="1">
    <citation type="journal article" date="2011" name="J. Bacteriol.">
        <title>Genome sequences of eight morphologically diverse alphaproteobacteria.</title>
        <authorList>
            <consortium name="US DOE Joint Genome Institute"/>
            <person name="Brown P.J."/>
            <person name="Kysela D.T."/>
            <person name="Buechlein A."/>
            <person name="Hemmerich C."/>
            <person name="Brun Y.V."/>
        </authorList>
    </citation>
    <scope>NUCLEOTIDE SEQUENCE [LARGE SCALE GENOMIC DNA]</scope>
    <source>
        <strain evidence="3">ATCC 49814 / DSM 5838 / IFAM 1418</strain>
    </source>
</reference>
<name>C6XQJ6_HIRBI</name>
<feature type="chain" id="PRO_5002971618" description="UrcA family protein" evidence="1">
    <location>
        <begin position="31"/>
        <end position="112"/>
    </location>
</feature>
<dbReference type="RefSeq" id="WP_015826752.1">
    <property type="nucleotide sequence ID" value="NC_012982.1"/>
</dbReference>
<evidence type="ECO:0008006" key="4">
    <source>
        <dbReference type="Google" id="ProtNLM"/>
    </source>
</evidence>
<keyword evidence="3" id="KW-1185">Reference proteome</keyword>
<evidence type="ECO:0000256" key="1">
    <source>
        <dbReference type="SAM" id="SignalP"/>
    </source>
</evidence>
<dbReference type="NCBIfam" id="TIGR04433">
    <property type="entry name" value="UrcA_uranyl"/>
    <property type="match status" value="1"/>
</dbReference>
<proteinExistence type="predicted"/>
<dbReference type="InterPro" id="IPR030972">
    <property type="entry name" value="UrcA_uranyl"/>
</dbReference>
<dbReference type="AlphaFoldDB" id="C6XQJ6"/>
<dbReference type="Proteomes" id="UP000002745">
    <property type="component" value="Chromosome"/>
</dbReference>